<dbReference type="Proteomes" id="UP000245790">
    <property type="component" value="Unassembled WGS sequence"/>
</dbReference>
<evidence type="ECO:0000313" key="2">
    <source>
        <dbReference type="EMBL" id="PWK50919.1"/>
    </source>
</evidence>
<dbReference type="InterPro" id="IPR012902">
    <property type="entry name" value="N_methyl_site"/>
</dbReference>
<dbReference type="PANTHER" id="PTHR30093">
    <property type="entry name" value="GENERAL SECRETION PATHWAY PROTEIN G"/>
    <property type="match status" value="1"/>
</dbReference>
<dbReference type="InterPro" id="IPR031982">
    <property type="entry name" value="PilE-like"/>
</dbReference>
<name>A0A316FQN8_9GAMM</name>
<gene>
    <name evidence="2" type="ORF">C8D97_106212</name>
</gene>
<comment type="caution">
    <text evidence="2">The sequence shown here is derived from an EMBL/GenBank/DDBJ whole genome shotgun (WGS) entry which is preliminary data.</text>
</comment>
<accession>A0A316FQN8</accession>
<sequence>MKKSGFTLVELMIVVAIIGLVAAIAYPSYEAYIVRSKRADGMAAMLNAVSAMERHRAVNMRYTGAAADTTFEKDIPVGEANPYYELSLGTVTASTYIIRATPQNSMTGKDGALSINQAGVKTWTDKNGNTSNCWPESGNSC</sequence>
<dbReference type="NCBIfam" id="TIGR02532">
    <property type="entry name" value="IV_pilin_GFxxxE"/>
    <property type="match status" value="1"/>
</dbReference>
<feature type="transmembrane region" description="Helical" evidence="1">
    <location>
        <begin position="6"/>
        <end position="29"/>
    </location>
</feature>
<evidence type="ECO:0000313" key="3">
    <source>
        <dbReference type="Proteomes" id="UP000245790"/>
    </source>
</evidence>
<dbReference type="PROSITE" id="PS00409">
    <property type="entry name" value="PROKAR_NTER_METHYL"/>
    <property type="match status" value="1"/>
</dbReference>
<dbReference type="PANTHER" id="PTHR30093:SF47">
    <property type="entry name" value="TYPE IV PILUS NON-CORE MINOR PILIN PILE"/>
    <property type="match status" value="1"/>
</dbReference>
<dbReference type="Pfam" id="PF16732">
    <property type="entry name" value="ComP_DUS"/>
    <property type="match status" value="1"/>
</dbReference>
<organism evidence="2 3">
    <name type="scientific">Pleionea mediterranea</name>
    <dbReference type="NCBI Taxonomy" id="523701"/>
    <lineage>
        <taxon>Bacteria</taxon>
        <taxon>Pseudomonadati</taxon>
        <taxon>Pseudomonadota</taxon>
        <taxon>Gammaproteobacteria</taxon>
        <taxon>Oceanospirillales</taxon>
        <taxon>Pleioneaceae</taxon>
        <taxon>Pleionea</taxon>
    </lineage>
</organism>
<proteinExistence type="predicted"/>
<dbReference type="EMBL" id="QGGU01000006">
    <property type="protein sequence ID" value="PWK50919.1"/>
    <property type="molecule type" value="Genomic_DNA"/>
</dbReference>
<dbReference type="Pfam" id="PF07963">
    <property type="entry name" value="N_methyl"/>
    <property type="match status" value="1"/>
</dbReference>
<keyword evidence="3" id="KW-1185">Reference proteome</keyword>
<dbReference type="RefSeq" id="WP_245411423.1">
    <property type="nucleotide sequence ID" value="NZ_QGGU01000006.1"/>
</dbReference>
<protein>
    <submittedName>
        <fullName evidence="2">Type IV pilus assembly protein PilE</fullName>
    </submittedName>
</protein>
<reference evidence="2 3" key="1">
    <citation type="submission" date="2018-05" db="EMBL/GenBank/DDBJ databases">
        <title>Genomic Encyclopedia of Type Strains, Phase IV (KMG-IV): sequencing the most valuable type-strain genomes for metagenomic binning, comparative biology and taxonomic classification.</title>
        <authorList>
            <person name="Goeker M."/>
        </authorList>
    </citation>
    <scope>NUCLEOTIDE SEQUENCE [LARGE SCALE GENOMIC DNA]</scope>
    <source>
        <strain evidence="2 3">DSM 25350</strain>
    </source>
</reference>
<keyword evidence="1" id="KW-0812">Transmembrane</keyword>
<keyword evidence="1" id="KW-0472">Membrane</keyword>
<dbReference type="Gene3D" id="3.30.700.10">
    <property type="entry name" value="Glycoprotein, Type 4 Pilin"/>
    <property type="match status" value="1"/>
</dbReference>
<dbReference type="InterPro" id="IPR045584">
    <property type="entry name" value="Pilin-like"/>
</dbReference>
<evidence type="ECO:0000256" key="1">
    <source>
        <dbReference type="SAM" id="Phobius"/>
    </source>
</evidence>
<dbReference type="GO" id="GO:0043683">
    <property type="term" value="P:type IV pilus assembly"/>
    <property type="evidence" value="ECO:0007669"/>
    <property type="project" value="InterPro"/>
</dbReference>
<dbReference type="AlphaFoldDB" id="A0A316FQN8"/>
<dbReference type="SUPFAM" id="SSF54523">
    <property type="entry name" value="Pili subunits"/>
    <property type="match status" value="1"/>
</dbReference>
<keyword evidence="1" id="KW-1133">Transmembrane helix</keyword>